<protein>
    <submittedName>
        <fullName evidence="1">Ovule protein</fullName>
    </submittedName>
</protein>
<dbReference type="WBParaSite" id="TASK_0000942001-mRNA-1">
    <property type="protein sequence ID" value="TASK_0000942001-mRNA-1"/>
    <property type="gene ID" value="TASK_0000942001"/>
</dbReference>
<dbReference type="AlphaFoldDB" id="A0A0R3WF03"/>
<organism evidence="1">
    <name type="scientific">Taenia asiatica</name>
    <name type="common">Asian tapeworm</name>
    <dbReference type="NCBI Taxonomy" id="60517"/>
    <lineage>
        <taxon>Eukaryota</taxon>
        <taxon>Metazoa</taxon>
        <taxon>Spiralia</taxon>
        <taxon>Lophotrochozoa</taxon>
        <taxon>Platyhelminthes</taxon>
        <taxon>Cestoda</taxon>
        <taxon>Eucestoda</taxon>
        <taxon>Cyclophyllidea</taxon>
        <taxon>Taeniidae</taxon>
        <taxon>Taenia</taxon>
    </lineage>
</organism>
<name>A0A0R3WF03_TAEAS</name>
<sequence>MRLLKHAQVISFNFPTSKSSHRQFARNQFYSTYTILKCWASYSPSNCTLFSLLPCFTNDELIILFCTKSDYLQAALFRAAKKKQTKLLFTQPA</sequence>
<proteinExistence type="predicted"/>
<reference evidence="1" key="1">
    <citation type="submission" date="2017-02" db="UniProtKB">
        <authorList>
            <consortium name="WormBaseParasite"/>
        </authorList>
    </citation>
    <scope>IDENTIFICATION</scope>
</reference>
<accession>A0A0R3WF03</accession>
<evidence type="ECO:0000313" key="1">
    <source>
        <dbReference type="WBParaSite" id="TASK_0000942001-mRNA-1"/>
    </source>
</evidence>